<dbReference type="STRING" id="87229.A0A4Z1K2E7"/>
<keyword evidence="2" id="KW-1185">Reference proteome</keyword>
<proteinExistence type="predicted"/>
<evidence type="ECO:0000313" key="2">
    <source>
        <dbReference type="Proteomes" id="UP000297280"/>
    </source>
</evidence>
<dbReference type="AlphaFoldDB" id="A0A4Z1K2E7"/>
<reference evidence="1 2" key="1">
    <citation type="submission" date="2017-12" db="EMBL/GenBank/DDBJ databases">
        <title>Comparative genomics of Botrytis spp.</title>
        <authorList>
            <person name="Valero-Jimenez C.A."/>
            <person name="Tapia P."/>
            <person name="Veloso J."/>
            <person name="Silva-Moreno E."/>
            <person name="Staats M."/>
            <person name="Valdes J.H."/>
            <person name="Van Kan J.A.L."/>
        </authorList>
    </citation>
    <scope>NUCLEOTIDE SEQUENCE [LARGE SCALE GENOMIC DNA]</scope>
    <source>
        <strain evidence="1 2">MUCL3349</strain>
    </source>
</reference>
<dbReference type="PANTHER" id="PTHR33481">
    <property type="entry name" value="REVERSE TRANSCRIPTASE"/>
    <property type="match status" value="1"/>
</dbReference>
<sequence>MEFIGTPGIPTHARGHVIDLTFSNIPFAYTEVLEELHCGSDHATQVTTLTNRGTTEWDQYRYRIKEVDLPRLDGLMANQLAHLNDVDIQTTTEIETHVSELANALEKAIRAIGKIDRKVGKASPWWTDECREAHRAHIEARRGSDPERKTNATHLLQKVVRQAKRSYWAMRLDGVKDDKELYRVMGWHKLTPEMITCVLPVALFGTEVWYAGKLKPSLGQSEASTGTGIKGHLRYINKVINTAARGAIPVYKTTPTAALIKEAGLPSGIVALEHAKLR</sequence>
<dbReference type="EMBL" id="PQXO01001778">
    <property type="protein sequence ID" value="TGO80271.1"/>
    <property type="molecule type" value="Genomic_DNA"/>
</dbReference>
<protein>
    <recommendedName>
        <fullName evidence="3">Endonuclease/exonuclease/phosphatase domain-containing protein</fullName>
    </recommendedName>
</protein>
<dbReference type="PANTHER" id="PTHR33481:SF1">
    <property type="entry name" value="ENDONUCLEASE_EXONUCLEASE_PHOSPHATASE DOMAIN-CONTAINING PROTEIN-RELATED"/>
    <property type="match status" value="1"/>
</dbReference>
<accession>A0A4Z1K2E7</accession>
<organism evidence="1 2">
    <name type="scientific">Botrytis porri</name>
    <dbReference type="NCBI Taxonomy" id="87229"/>
    <lineage>
        <taxon>Eukaryota</taxon>
        <taxon>Fungi</taxon>
        <taxon>Dikarya</taxon>
        <taxon>Ascomycota</taxon>
        <taxon>Pezizomycotina</taxon>
        <taxon>Leotiomycetes</taxon>
        <taxon>Helotiales</taxon>
        <taxon>Sclerotiniaceae</taxon>
        <taxon>Botrytis</taxon>
    </lineage>
</organism>
<comment type="caution">
    <text evidence="1">The sequence shown here is derived from an EMBL/GenBank/DDBJ whole genome shotgun (WGS) entry which is preliminary data.</text>
</comment>
<evidence type="ECO:0000313" key="1">
    <source>
        <dbReference type="EMBL" id="TGO80271.1"/>
    </source>
</evidence>
<dbReference type="Proteomes" id="UP000297280">
    <property type="component" value="Unassembled WGS sequence"/>
</dbReference>
<name>A0A4Z1K2E7_9HELO</name>
<evidence type="ECO:0008006" key="3">
    <source>
        <dbReference type="Google" id="ProtNLM"/>
    </source>
</evidence>
<gene>
    <name evidence="1" type="ORF">BPOR_1788g00010</name>
</gene>